<accession>A0ABT8GFA2</accession>
<keyword evidence="4" id="KW-1185">Reference proteome</keyword>
<dbReference type="Gene3D" id="3.40.33.10">
    <property type="entry name" value="CAP"/>
    <property type="match status" value="1"/>
</dbReference>
<gene>
    <name evidence="3" type="ORF">QQX02_04145</name>
</gene>
<dbReference type="InterPro" id="IPR035940">
    <property type="entry name" value="CAP_sf"/>
</dbReference>
<protein>
    <submittedName>
        <fullName evidence="3">CAP domain-containing protein</fullName>
    </submittedName>
</protein>
<dbReference type="Pfam" id="PF00188">
    <property type="entry name" value="CAP"/>
    <property type="match status" value="1"/>
</dbReference>
<comment type="caution">
    <text evidence="3">The sequence shown here is derived from an EMBL/GenBank/DDBJ whole genome shotgun (WGS) entry which is preliminary data.</text>
</comment>
<feature type="compositionally biased region" description="Low complexity" evidence="1">
    <location>
        <begin position="140"/>
        <end position="156"/>
    </location>
</feature>
<dbReference type="InterPro" id="IPR014044">
    <property type="entry name" value="CAP_dom"/>
</dbReference>
<dbReference type="EMBL" id="JAUHQA010000001">
    <property type="protein sequence ID" value="MDN4480112.1"/>
    <property type="molecule type" value="Genomic_DNA"/>
</dbReference>
<feature type="compositionally biased region" description="Low complexity" evidence="1">
    <location>
        <begin position="102"/>
        <end position="133"/>
    </location>
</feature>
<organism evidence="3 4">
    <name type="scientific">Demequina muriae</name>
    <dbReference type="NCBI Taxonomy" id="3051664"/>
    <lineage>
        <taxon>Bacteria</taxon>
        <taxon>Bacillati</taxon>
        <taxon>Actinomycetota</taxon>
        <taxon>Actinomycetes</taxon>
        <taxon>Micrococcales</taxon>
        <taxon>Demequinaceae</taxon>
        <taxon>Demequina</taxon>
    </lineage>
</organism>
<sequence>MSAPQEVPGTGRPRLRPLSTFLLAAVPLVIAGVGGTLAANFAPDTVTTPATAPADQTAQEVAVFEDTSDVLPAVVAPQVESSAADAVPQISVSFAPEPEPAPVAQAAATRSGGGSASASSGSTSASSGSGSASKPAPRQSSDAYCASPSSPYSAGGSVKGLLTAANKERARIGVSAMSWSGSLASAATSWSQSMAGRDDSGTGGALAHNPNRPGAENVAVSGSSGGISVGTAVNKAHAGWMYSGGHCRNIMNPSYSTMGAGTATTANGNAVYTTANFR</sequence>
<evidence type="ECO:0000259" key="2">
    <source>
        <dbReference type="Pfam" id="PF00188"/>
    </source>
</evidence>
<proteinExistence type="predicted"/>
<name>A0ABT8GFA2_9MICO</name>
<dbReference type="RefSeq" id="WP_301141402.1">
    <property type="nucleotide sequence ID" value="NZ_JAUHQA010000001.1"/>
</dbReference>
<dbReference type="PANTHER" id="PTHR31157">
    <property type="entry name" value="SCP DOMAIN-CONTAINING PROTEIN"/>
    <property type="match status" value="1"/>
</dbReference>
<evidence type="ECO:0000256" key="1">
    <source>
        <dbReference type="SAM" id="MobiDB-lite"/>
    </source>
</evidence>
<reference evidence="3" key="1">
    <citation type="submission" date="2023-06" db="EMBL/GenBank/DDBJ databases">
        <title>Egi l300058.</title>
        <authorList>
            <person name="Gao L."/>
            <person name="Fang B.-Z."/>
            <person name="Li W.-J."/>
        </authorList>
    </citation>
    <scope>NUCLEOTIDE SEQUENCE</scope>
    <source>
        <strain evidence="3">EGI L300058</strain>
    </source>
</reference>
<evidence type="ECO:0000313" key="3">
    <source>
        <dbReference type="EMBL" id="MDN4480112.1"/>
    </source>
</evidence>
<evidence type="ECO:0000313" key="4">
    <source>
        <dbReference type="Proteomes" id="UP001172708"/>
    </source>
</evidence>
<dbReference type="Proteomes" id="UP001172708">
    <property type="component" value="Unassembled WGS sequence"/>
</dbReference>
<dbReference type="CDD" id="cd05379">
    <property type="entry name" value="CAP_bacterial"/>
    <property type="match status" value="1"/>
</dbReference>
<feature type="domain" description="SCP" evidence="2">
    <location>
        <begin position="163"/>
        <end position="277"/>
    </location>
</feature>
<feature type="region of interest" description="Disordered" evidence="1">
    <location>
        <begin position="193"/>
        <end position="220"/>
    </location>
</feature>
<feature type="region of interest" description="Disordered" evidence="1">
    <location>
        <begin position="94"/>
        <end position="157"/>
    </location>
</feature>
<dbReference type="SUPFAM" id="SSF55797">
    <property type="entry name" value="PR-1-like"/>
    <property type="match status" value="1"/>
</dbReference>
<dbReference type="PANTHER" id="PTHR31157:SF1">
    <property type="entry name" value="SCP DOMAIN-CONTAINING PROTEIN"/>
    <property type="match status" value="1"/>
</dbReference>